<sequence length="158" mass="18548">MDKYETMEKLGSGRNLPTKQPTMPGNAEPEPEPELSTVQYEMFFEKWVERAIFMGDPDARQNLSKFIVKQPNPSLKEEDNNEELPLMPPPEQEQQPTTPPEKTLPTAMKFELRETPYLESPEEVFYSMHYEKWNERSIRLLGRPLEMPPLFNELISFN</sequence>
<dbReference type="AlphaFoldDB" id="A0AAV1DDM3"/>
<feature type="region of interest" description="Disordered" evidence="1">
    <location>
        <begin position="1"/>
        <end position="33"/>
    </location>
</feature>
<feature type="region of interest" description="Disordered" evidence="1">
    <location>
        <begin position="69"/>
        <end position="103"/>
    </location>
</feature>
<gene>
    <name evidence="2" type="ORF">OLC1_LOCUS14205</name>
</gene>
<protein>
    <submittedName>
        <fullName evidence="2">OLC1v1004463C1</fullName>
    </submittedName>
</protein>
<reference evidence="2" key="1">
    <citation type="submission" date="2023-03" db="EMBL/GenBank/DDBJ databases">
        <authorList>
            <person name="Julca I."/>
        </authorList>
    </citation>
    <scope>NUCLEOTIDE SEQUENCE</scope>
</reference>
<name>A0AAV1DDM3_OLDCO</name>
<evidence type="ECO:0000313" key="3">
    <source>
        <dbReference type="Proteomes" id="UP001161247"/>
    </source>
</evidence>
<dbReference type="Proteomes" id="UP001161247">
    <property type="component" value="Chromosome 5"/>
</dbReference>
<organism evidence="2 3">
    <name type="scientific">Oldenlandia corymbosa var. corymbosa</name>
    <dbReference type="NCBI Taxonomy" id="529605"/>
    <lineage>
        <taxon>Eukaryota</taxon>
        <taxon>Viridiplantae</taxon>
        <taxon>Streptophyta</taxon>
        <taxon>Embryophyta</taxon>
        <taxon>Tracheophyta</taxon>
        <taxon>Spermatophyta</taxon>
        <taxon>Magnoliopsida</taxon>
        <taxon>eudicotyledons</taxon>
        <taxon>Gunneridae</taxon>
        <taxon>Pentapetalae</taxon>
        <taxon>asterids</taxon>
        <taxon>lamiids</taxon>
        <taxon>Gentianales</taxon>
        <taxon>Rubiaceae</taxon>
        <taxon>Rubioideae</taxon>
        <taxon>Spermacoceae</taxon>
        <taxon>Hedyotis-Oldenlandia complex</taxon>
        <taxon>Oldenlandia</taxon>
    </lineage>
</organism>
<accession>A0AAV1DDM3</accession>
<evidence type="ECO:0000256" key="1">
    <source>
        <dbReference type="SAM" id="MobiDB-lite"/>
    </source>
</evidence>
<keyword evidence="3" id="KW-1185">Reference proteome</keyword>
<feature type="compositionally biased region" description="Low complexity" evidence="1">
    <location>
        <begin position="92"/>
        <end position="103"/>
    </location>
</feature>
<proteinExistence type="predicted"/>
<dbReference type="EMBL" id="OX459122">
    <property type="protein sequence ID" value="CAI9105526.1"/>
    <property type="molecule type" value="Genomic_DNA"/>
</dbReference>
<evidence type="ECO:0000313" key="2">
    <source>
        <dbReference type="EMBL" id="CAI9105526.1"/>
    </source>
</evidence>